<keyword evidence="2" id="KW-0812">Transmembrane</keyword>
<dbReference type="Proteomes" id="UP001341281">
    <property type="component" value="Chromosome 02"/>
</dbReference>
<dbReference type="EMBL" id="CP144746">
    <property type="protein sequence ID" value="WVZ59347.1"/>
    <property type="molecule type" value="Genomic_DNA"/>
</dbReference>
<gene>
    <name evidence="3" type="ORF">U9M48_009501</name>
</gene>
<keyword evidence="4" id="KW-1185">Reference proteome</keyword>
<feature type="transmembrane region" description="Helical" evidence="2">
    <location>
        <begin position="192"/>
        <end position="215"/>
    </location>
</feature>
<accession>A0AAQ3SRA8</accession>
<dbReference type="AlphaFoldDB" id="A0AAQ3SRA8"/>
<name>A0AAQ3SRA8_PASNO</name>
<organism evidence="3 4">
    <name type="scientific">Paspalum notatum var. saurae</name>
    <dbReference type="NCBI Taxonomy" id="547442"/>
    <lineage>
        <taxon>Eukaryota</taxon>
        <taxon>Viridiplantae</taxon>
        <taxon>Streptophyta</taxon>
        <taxon>Embryophyta</taxon>
        <taxon>Tracheophyta</taxon>
        <taxon>Spermatophyta</taxon>
        <taxon>Magnoliopsida</taxon>
        <taxon>Liliopsida</taxon>
        <taxon>Poales</taxon>
        <taxon>Poaceae</taxon>
        <taxon>PACMAD clade</taxon>
        <taxon>Panicoideae</taxon>
        <taxon>Andropogonodae</taxon>
        <taxon>Paspaleae</taxon>
        <taxon>Paspalinae</taxon>
        <taxon>Paspalum</taxon>
    </lineage>
</organism>
<evidence type="ECO:0000313" key="3">
    <source>
        <dbReference type="EMBL" id="WVZ59347.1"/>
    </source>
</evidence>
<protein>
    <submittedName>
        <fullName evidence="3">Uncharacterized protein</fullName>
    </submittedName>
</protein>
<feature type="region of interest" description="Disordered" evidence="1">
    <location>
        <begin position="163"/>
        <end position="184"/>
    </location>
</feature>
<evidence type="ECO:0000313" key="4">
    <source>
        <dbReference type="Proteomes" id="UP001341281"/>
    </source>
</evidence>
<evidence type="ECO:0000256" key="1">
    <source>
        <dbReference type="SAM" id="MobiDB-lite"/>
    </source>
</evidence>
<dbReference type="PANTHER" id="PTHR35718">
    <property type="entry name" value="EXPRESSED PROTEIN"/>
    <property type="match status" value="1"/>
</dbReference>
<dbReference type="PANTHER" id="PTHR35718:SF1">
    <property type="entry name" value="EXPRESSED PROTEIN"/>
    <property type="match status" value="1"/>
</dbReference>
<keyword evidence="2" id="KW-0472">Membrane</keyword>
<keyword evidence="2" id="KW-1133">Transmembrane helix</keyword>
<proteinExistence type="predicted"/>
<sequence>MDISSAPGAKALVKTSCHLSSFCFPLACHHKNCSRSKASLTVPLLAYSYALYISTKNSSSHTRLQNLCVQEEQVPAPIEGAIQDMAKITAMAAAAVAIALLLLPIGRAEEKPTAAHPHGLPFESPLAMSPAAYDFFHPSARARRAHGVAPALAPRGQQQLRESAVRGASASVAKADQEEGAAAPVKTARHHVVAGVIVGAAAAALVAVGVAYAVVRRRVVAARGGVDLGAVAPKSNA</sequence>
<evidence type="ECO:0000256" key="2">
    <source>
        <dbReference type="SAM" id="Phobius"/>
    </source>
</evidence>
<reference evidence="3 4" key="1">
    <citation type="submission" date="2024-02" db="EMBL/GenBank/DDBJ databases">
        <title>High-quality chromosome-scale genome assembly of Pensacola bahiagrass (Paspalum notatum Flugge var. saurae).</title>
        <authorList>
            <person name="Vega J.M."/>
            <person name="Podio M."/>
            <person name="Orjuela J."/>
            <person name="Siena L.A."/>
            <person name="Pessino S.C."/>
            <person name="Combes M.C."/>
            <person name="Mariac C."/>
            <person name="Albertini E."/>
            <person name="Pupilli F."/>
            <person name="Ortiz J.P.A."/>
            <person name="Leblanc O."/>
        </authorList>
    </citation>
    <scope>NUCLEOTIDE SEQUENCE [LARGE SCALE GENOMIC DNA]</scope>
    <source>
        <strain evidence="3">R1</strain>
        <tissue evidence="3">Leaf</tissue>
    </source>
</reference>